<dbReference type="InterPro" id="IPR008909">
    <property type="entry name" value="DALR_anticod-bd"/>
</dbReference>
<dbReference type="RefSeq" id="WP_147494610.1">
    <property type="nucleotide sequence ID" value="NZ_CP041659.1"/>
</dbReference>
<evidence type="ECO:0000313" key="13">
    <source>
        <dbReference type="EMBL" id="QDP20162.1"/>
    </source>
</evidence>
<dbReference type="InterPro" id="IPR015944">
    <property type="entry name" value="Gly-tRNA-synth_bsu"/>
</dbReference>
<comment type="subcellular location">
    <subcellularLocation>
        <location evidence="1 11">Cytoplasm</location>
    </subcellularLocation>
</comment>
<keyword evidence="8 11" id="KW-0648">Protein biosynthesis</keyword>
<keyword evidence="9 11" id="KW-0030">Aminoacyl-tRNA synthetase</keyword>
<keyword evidence="5 11" id="KW-0436">Ligase</keyword>
<evidence type="ECO:0000256" key="2">
    <source>
        <dbReference type="ARBA" id="ARBA00008226"/>
    </source>
</evidence>
<dbReference type="PANTHER" id="PTHR30075:SF2">
    <property type="entry name" value="GLYCINE--TRNA LIGASE, CHLOROPLASTIC_MITOCHONDRIAL 2"/>
    <property type="match status" value="1"/>
</dbReference>
<dbReference type="AlphaFoldDB" id="A0A516ITB4"/>
<dbReference type="PROSITE" id="PS50861">
    <property type="entry name" value="AA_TRNA_LIGASE_II_GLYAB"/>
    <property type="match status" value="1"/>
</dbReference>
<dbReference type="PANTHER" id="PTHR30075">
    <property type="entry name" value="GLYCYL-TRNA SYNTHETASE"/>
    <property type="match status" value="1"/>
</dbReference>
<evidence type="ECO:0000256" key="11">
    <source>
        <dbReference type="HAMAP-Rule" id="MF_00255"/>
    </source>
</evidence>
<dbReference type="NCBIfam" id="TIGR00211">
    <property type="entry name" value="glyS"/>
    <property type="match status" value="1"/>
</dbReference>
<dbReference type="PRINTS" id="PR01045">
    <property type="entry name" value="TRNASYNTHGB"/>
</dbReference>
<comment type="catalytic activity">
    <reaction evidence="10 11">
        <text>tRNA(Gly) + glycine + ATP = glycyl-tRNA(Gly) + AMP + diphosphate</text>
        <dbReference type="Rhea" id="RHEA:16013"/>
        <dbReference type="Rhea" id="RHEA-COMP:9664"/>
        <dbReference type="Rhea" id="RHEA-COMP:9683"/>
        <dbReference type="ChEBI" id="CHEBI:30616"/>
        <dbReference type="ChEBI" id="CHEBI:33019"/>
        <dbReference type="ChEBI" id="CHEBI:57305"/>
        <dbReference type="ChEBI" id="CHEBI:78442"/>
        <dbReference type="ChEBI" id="CHEBI:78522"/>
        <dbReference type="ChEBI" id="CHEBI:456215"/>
        <dbReference type="EC" id="6.1.1.14"/>
    </reaction>
</comment>
<evidence type="ECO:0000256" key="9">
    <source>
        <dbReference type="ARBA" id="ARBA00023146"/>
    </source>
</evidence>
<dbReference type="EMBL" id="CP041659">
    <property type="protein sequence ID" value="QDP20162.1"/>
    <property type="molecule type" value="Genomic_DNA"/>
</dbReference>
<gene>
    <name evidence="11" type="primary">glyS</name>
    <name evidence="13" type="ORF">FMM02_09485</name>
</gene>
<dbReference type="Pfam" id="PF02092">
    <property type="entry name" value="tRNA_synt_2f"/>
    <property type="match status" value="1"/>
</dbReference>
<sequence>MSDRLASGATENDAADFLLELLSEEIPARMQAKARNDLARMMVEALSAAGLSHAGVDNYSTPRRLALIARDLPLATEAVREELKGPRTSAPPQALDGFLRKTGLTRDQLEDRDGTWFAVVDKPGRSTTDVLAEAVTAIIRDFPWPKAMRWGAASRSAASLRWVRPLHSIVALLGEKIVPVAIEGVSCGAATLGHRFHHPGPITIGGAHDYVEKLRACHVIVDQEEREAIIRKGTFDAAEDAGFLLVEDEGLVVENAGLTEWPRPLLGGFDPEYLDVPEEVIQLTARINQKYFVMRSPDGKLAPHFVCTANIDANDGGEAIVAGNERVLAARLSDARFFWEQDLKLGLEEFLPKLESMLFYEGMGSLRAKADRMAELSARLARDYFPECDPEIARRAGLLAKADLATGMVGEFPELQGVMGSYYADRQGEEPGTVAALRQQYEASVEGPVAVCVALADRLDTLAAFFARGIKPTGSKDPFALRRAALQTILTILSNGTRLRLQAALEQAKAGLGAEGAALDVSELLAFFADRLKVQQREAGVRHDLIDAVFALGGEDDLVRLLARVTALQGFVTTGEGGDLLAGYKRAANILKKEKWDLPRVMTGKGEQGIPQTGEEDPLVLVEEPAIAAAVREMATGSTQNDDAPAEEVALVAALDRAEPDAARAVAAEDFTAAMTALASLRAPIDAFFDKVTVNDSDAEARKRRLNLLARFRDAVHNVADFSKIEG</sequence>
<dbReference type="GO" id="GO:0005524">
    <property type="term" value="F:ATP binding"/>
    <property type="evidence" value="ECO:0007669"/>
    <property type="project" value="UniProtKB-UniRule"/>
</dbReference>
<evidence type="ECO:0000256" key="6">
    <source>
        <dbReference type="ARBA" id="ARBA00022741"/>
    </source>
</evidence>
<dbReference type="OrthoDB" id="9775440at2"/>
<dbReference type="KEGG" id="sxa:FMM02_09485"/>
<dbReference type="SUPFAM" id="SSF109604">
    <property type="entry name" value="HD-domain/PDEase-like"/>
    <property type="match status" value="1"/>
</dbReference>
<evidence type="ECO:0000256" key="7">
    <source>
        <dbReference type="ARBA" id="ARBA00022840"/>
    </source>
</evidence>
<evidence type="ECO:0000256" key="5">
    <source>
        <dbReference type="ARBA" id="ARBA00022598"/>
    </source>
</evidence>
<dbReference type="Pfam" id="PF05746">
    <property type="entry name" value="DALR_1"/>
    <property type="match status" value="1"/>
</dbReference>
<dbReference type="GO" id="GO:0004820">
    <property type="term" value="F:glycine-tRNA ligase activity"/>
    <property type="evidence" value="ECO:0007669"/>
    <property type="project" value="UniProtKB-UniRule"/>
</dbReference>
<dbReference type="Proteomes" id="UP000321857">
    <property type="component" value="Chromosome"/>
</dbReference>
<dbReference type="HAMAP" id="MF_00255">
    <property type="entry name" value="Gly_tRNA_synth_beta"/>
    <property type="match status" value="1"/>
</dbReference>
<keyword evidence="6 11" id="KW-0547">Nucleotide-binding</keyword>
<reference evidence="13 14" key="1">
    <citation type="submission" date="2019-07" db="EMBL/GenBank/DDBJ databases">
        <title>Sphingomonas AE3 Genome sequencing and assembly.</title>
        <authorList>
            <person name="Kim H."/>
        </authorList>
    </citation>
    <scope>NUCLEOTIDE SEQUENCE [LARGE SCALE GENOMIC DNA]</scope>
    <source>
        <strain evidence="13 14">AE3</strain>
    </source>
</reference>
<protein>
    <recommendedName>
        <fullName evidence="11">Glycine--tRNA ligase beta subunit</fullName>
        <ecNumber evidence="11">6.1.1.14</ecNumber>
    </recommendedName>
    <alternativeName>
        <fullName evidence="11">Glycyl-tRNA synthetase beta subunit</fullName>
        <shortName evidence="11">GlyRS</shortName>
    </alternativeName>
</protein>
<accession>A0A516ITB4</accession>
<dbReference type="InterPro" id="IPR006194">
    <property type="entry name" value="Gly-tRNA-synth_heterodimer"/>
</dbReference>
<proteinExistence type="inferred from homology"/>
<evidence type="ECO:0000259" key="12">
    <source>
        <dbReference type="Pfam" id="PF05746"/>
    </source>
</evidence>
<keyword evidence="14" id="KW-1185">Reference proteome</keyword>
<comment type="subunit">
    <text evidence="3 11">Tetramer of two alpha and two beta subunits.</text>
</comment>
<organism evidence="13 14">
    <name type="scientific">Sphingomonas xanthus</name>
    <dbReference type="NCBI Taxonomy" id="2594473"/>
    <lineage>
        <taxon>Bacteria</taxon>
        <taxon>Pseudomonadati</taxon>
        <taxon>Pseudomonadota</taxon>
        <taxon>Alphaproteobacteria</taxon>
        <taxon>Sphingomonadales</taxon>
        <taxon>Sphingomonadaceae</taxon>
        <taxon>Sphingomonas</taxon>
    </lineage>
</organism>
<dbReference type="EC" id="6.1.1.14" evidence="11"/>
<feature type="domain" description="DALR anticodon binding" evidence="12">
    <location>
        <begin position="642"/>
        <end position="719"/>
    </location>
</feature>
<dbReference type="GO" id="GO:0006420">
    <property type="term" value="P:arginyl-tRNA aminoacylation"/>
    <property type="evidence" value="ECO:0007669"/>
    <property type="project" value="InterPro"/>
</dbReference>
<dbReference type="GO" id="GO:0004814">
    <property type="term" value="F:arginine-tRNA ligase activity"/>
    <property type="evidence" value="ECO:0007669"/>
    <property type="project" value="InterPro"/>
</dbReference>
<dbReference type="GO" id="GO:0005829">
    <property type="term" value="C:cytosol"/>
    <property type="evidence" value="ECO:0007669"/>
    <property type="project" value="TreeGrafter"/>
</dbReference>
<evidence type="ECO:0000313" key="14">
    <source>
        <dbReference type="Proteomes" id="UP000321857"/>
    </source>
</evidence>
<evidence type="ECO:0000256" key="1">
    <source>
        <dbReference type="ARBA" id="ARBA00004496"/>
    </source>
</evidence>
<evidence type="ECO:0000256" key="8">
    <source>
        <dbReference type="ARBA" id="ARBA00022917"/>
    </source>
</evidence>
<keyword evidence="4 11" id="KW-0963">Cytoplasm</keyword>
<comment type="similarity">
    <text evidence="2 11">Belongs to the class-II aminoacyl-tRNA synthetase family.</text>
</comment>
<evidence type="ECO:0000256" key="4">
    <source>
        <dbReference type="ARBA" id="ARBA00022490"/>
    </source>
</evidence>
<evidence type="ECO:0000256" key="3">
    <source>
        <dbReference type="ARBA" id="ARBA00011209"/>
    </source>
</evidence>
<dbReference type="GO" id="GO:0006426">
    <property type="term" value="P:glycyl-tRNA aminoacylation"/>
    <property type="evidence" value="ECO:0007669"/>
    <property type="project" value="UniProtKB-UniRule"/>
</dbReference>
<name>A0A516ITB4_9SPHN</name>
<keyword evidence="7 11" id="KW-0067">ATP-binding</keyword>
<evidence type="ECO:0000256" key="10">
    <source>
        <dbReference type="ARBA" id="ARBA00047937"/>
    </source>
</evidence>